<dbReference type="Gene3D" id="3.40.50.1820">
    <property type="entry name" value="alpha/beta hydrolase"/>
    <property type="match status" value="1"/>
</dbReference>
<feature type="compositionally biased region" description="Basic and acidic residues" evidence="2">
    <location>
        <begin position="125"/>
        <end position="139"/>
    </location>
</feature>
<dbReference type="InterPro" id="IPR001563">
    <property type="entry name" value="Peptidase_S10"/>
</dbReference>
<accession>A0A453P574</accession>
<name>A0A453P574_AEGTS</name>
<dbReference type="PRINTS" id="PR00724">
    <property type="entry name" value="CRBOXYPTASEC"/>
</dbReference>
<dbReference type="InterPro" id="IPR029058">
    <property type="entry name" value="AB_hydrolase_fold"/>
</dbReference>
<evidence type="ECO:0000256" key="2">
    <source>
        <dbReference type="SAM" id="MobiDB-lite"/>
    </source>
</evidence>
<keyword evidence="4" id="KW-1185">Reference proteome</keyword>
<dbReference type="PANTHER" id="PTHR11802">
    <property type="entry name" value="SERINE PROTEASE FAMILY S10 SERINE CARBOXYPEPTIDASE"/>
    <property type="match status" value="1"/>
</dbReference>
<reference evidence="4" key="1">
    <citation type="journal article" date="2014" name="Science">
        <title>Ancient hybridizations among the ancestral genomes of bread wheat.</title>
        <authorList>
            <consortium name="International Wheat Genome Sequencing Consortium,"/>
            <person name="Marcussen T."/>
            <person name="Sandve S.R."/>
            <person name="Heier L."/>
            <person name="Spannagl M."/>
            <person name="Pfeifer M."/>
            <person name="Jakobsen K.S."/>
            <person name="Wulff B.B."/>
            <person name="Steuernagel B."/>
            <person name="Mayer K.F."/>
            <person name="Olsen O.A."/>
        </authorList>
    </citation>
    <scope>NUCLEOTIDE SEQUENCE [LARGE SCALE GENOMIC DNA]</scope>
    <source>
        <strain evidence="4">cv. AL8/78</strain>
    </source>
</reference>
<evidence type="ECO:0008006" key="5">
    <source>
        <dbReference type="Google" id="ProtNLM"/>
    </source>
</evidence>
<dbReference type="EnsemblPlants" id="AET6Gv20612000.13">
    <property type="protein sequence ID" value="AET6Gv20612000.13"/>
    <property type="gene ID" value="AET6Gv20612000"/>
</dbReference>
<dbReference type="GO" id="GO:0004185">
    <property type="term" value="F:serine-type carboxypeptidase activity"/>
    <property type="evidence" value="ECO:0007669"/>
    <property type="project" value="InterPro"/>
</dbReference>
<feature type="region of interest" description="Disordered" evidence="2">
    <location>
        <begin position="271"/>
        <end position="305"/>
    </location>
</feature>
<evidence type="ECO:0000313" key="3">
    <source>
        <dbReference type="EnsemblPlants" id="AET6Gv20612000.13"/>
    </source>
</evidence>
<organism evidence="3 4">
    <name type="scientific">Aegilops tauschii subsp. strangulata</name>
    <name type="common">Goatgrass</name>
    <dbReference type="NCBI Taxonomy" id="200361"/>
    <lineage>
        <taxon>Eukaryota</taxon>
        <taxon>Viridiplantae</taxon>
        <taxon>Streptophyta</taxon>
        <taxon>Embryophyta</taxon>
        <taxon>Tracheophyta</taxon>
        <taxon>Spermatophyta</taxon>
        <taxon>Magnoliopsida</taxon>
        <taxon>Liliopsida</taxon>
        <taxon>Poales</taxon>
        <taxon>Poaceae</taxon>
        <taxon>BOP clade</taxon>
        <taxon>Pooideae</taxon>
        <taxon>Triticodae</taxon>
        <taxon>Triticeae</taxon>
        <taxon>Triticinae</taxon>
        <taxon>Aegilops</taxon>
    </lineage>
</organism>
<feature type="compositionally biased region" description="Basic residues" evidence="2">
    <location>
        <begin position="281"/>
        <end position="305"/>
    </location>
</feature>
<protein>
    <recommendedName>
        <fullName evidence="5">Carboxypeptidase</fullName>
    </recommendedName>
</protein>
<reference evidence="3" key="5">
    <citation type="journal article" date="2021" name="G3 (Bethesda)">
        <title>Aegilops tauschii genome assembly Aet v5.0 features greater sequence contiguity and improved annotation.</title>
        <authorList>
            <person name="Wang L."/>
            <person name="Zhu T."/>
            <person name="Rodriguez J.C."/>
            <person name="Deal K.R."/>
            <person name="Dubcovsky J."/>
            <person name="McGuire P.E."/>
            <person name="Lux T."/>
            <person name="Spannagl M."/>
            <person name="Mayer K.F.X."/>
            <person name="Baldrich P."/>
            <person name="Meyers B.C."/>
            <person name="Huo N."/>
            <person name="Gu Y.Q."/>
            <person name="Zhou H."/>
            <person name="Devos K.M."/>
            <person name="Bennetzen J.L."/>
            <person name="Unver T."/>
            <person name="Budak H."/>
            <person name="Gulick P.J."/>
            <person name="Galiba G."/>
            <person name="Kalapos B."/>
            <person name="Nelson D.R."/>
            <person name="Li P."/>
            <person name="You F.M."/>
            <person name="Luo M.C."/>
            <person name="Dvorak J."/>
        </authorList>
    </citation>
    <scope>NUCLEOTIDE SEQUENCE [LARGE SCALE GENOMIC DNA]</scope>
    <source>
        <strain evidence="3">cv. AL8/78</strain>
    </source>
</reference>
<dbReference type="Proteomes" id="UP000015105">
    <property type="component" value="Chromosome 6D"/>
</dbReference>
<reference evidence="4" key="2">
    <citation type="journal article" date="2017" name="Nat. Plants">
        <title>The Aegilops tauschii genome reveals multiple impacts of transposons.</title>
        <authorList>
            <person name="Zhao G."/>
            <person name="Zou C."/>
            <person name="Li K."/>
            <person name="Wang K."/>
            <person name="Li T."/>
            <person name="Gao L."/>
            <person name="Zhang X."/>
            <person name="Wang H."/>
            <person name="Yang Z."/>
            <person name="Liu X."/>
            <person name="Jiang W."/>
            <person name="Mao L."/>
            <person name="Kong X."/>
            <person name="Jiao Y."/>
            <person name="Jia J."/>
        </authorList>
    </citation>
    <scope>NUCLEOTIDE SEQUENCE [LARGE SCALE GENOMIC DNA]</scope>
    <source>
        <strain evidence="4">cv. AL8/78</strain>
    </source>
</reference>
<dbReference type="PANTHER" id="PTHR11802:SF31">
    <property type="entry name" value="SERINE CARBOXYPEPTIDASE-LIKE 34"/>
    <property type="match status" value="1"/>
</dbReference>
<dbReference type="Pfam" id="PF00450">
    <property type="entry name" value="Peptidase_S10"/>
    <property type="match status" value="1"/>
</dbReference>
<evidence type="ECO:0000256" key="1">
    <source>
        <dbReference type="ARBA" id="ARBA00009431"/>
    </source>
</evidence>
<dbReference type="SUPFAM" id="SSF53474">
    <property type="entry name" value="alpha/beta-Hydrolases"/>
    <property type="match status" value="1"/>
</dbReference>
<dbReference type="GO" id="GO:0005773">
    <property type="term" value="C:vacuole"/>
    <property type="evidence" value="ECO:0007669"/>
    <property type="project" value="TreeGrafter"/>
</dbReference>
<dbReference type="Gramene" id="AET6Gv20612000.13">
    <property type="protein sequence ID" value="AET6Gv20612000.13"/>
    <property type="gene ID" value="AET6Gv20612000"/>
</dbReference>
<dbReference type="GO" id="GO:0006508">
    <property type="term" value="P:proteolysis"/>
    <property type="evidence" value="ECO:0007669"/>
    <property type="project" value="InterPro"/>
</dbReference>
<feature type="compositionally biased region" description="Basic and acidic residues" evidence="2">
    <location>
        <begin position="271"/>
        <end position="280"/>
    </location>
</feature>
<sequence length="305" mass="35191">GCSSIGYGEAEELGPFLVQKGKPELKWNPHSWNKEANLMFLESPVGVGFSYTNTSSDLGKLGDKITGRRRLRLPAQLVQAVPAVQTPRVLHRRGELRWALRSTAVGEDLRWQQARAQGEPHQLQRPHDRECSDGRRDGPGGHGPVRVGPRRDLRPGVRRRQGPLRLRHGQHHRRVRPGAGRVLRRLPPHRHVQPLHARLHRRLLLLAARQEGRRPRRRPQDLLQISWVVHEACRLRSLHDPILRGLLQPAGCPGGAARERDQDRLQLDALQRRDRQVERRRPLHPPHHPQARRRRHQGLGFQRRH</sequence>
<comment type="similarity">
    <text evidence="1">Belongs to the peptidase S10 family.</text>
</comment>
<evidence type="ECO:0000313" key="4">
    <source>
        <dbReference type="Proteomes" id="UP000015105"/>
    </source>
</evidence>
<reference evidence="3" key="3">
    <citation type="journal article" date="2017" name="Nature">
        <title>Genome sequence of the progenitor of the wheat D genome Aegilops tauschii.</title>
        <authorList>
            <person name="Luo M.C."/>
            <person name="Gu Y.Q."/>
            <person name="Puiu D."/>
            <person name="Wang H."/>
            <person name="Twardziok S.O."/>
            <person name="Deal K.R."/>
            <person name="Huo N."/>
            <person name="Zhu T."/>
            <person name="Wang L."/>
            <person name="Wang Y."/>
            <person name="McGuire P.E."/>
            <person name="Liu S."/>
            <person name="Long H."/>
            <person name="Ramasamy R.K."/>
            <person name="Rodriguez J.C."/>
            <person name="Van S.L."/>
            <person name="Yuan L."/>
            <person name="Wang Z."/>
            <person name="Xia Z."/>
            <person name="Xiao L."/>
            <person name="Anderson O.D."/>
            <person name="Ouyang S."/>
            <person name="Liang Y."/>
            <person name="Zimin A.V."/>
            <person name="Pertea G."/>
            <person name="Qi P."/>
            <person name="Bennetzen J.L."/>
            <person name="Dai X."/>
            <person name="Dawson M.W."/>
            <person name="Muller H.G."/>
            <person name="Kugler K."/>
            <person name="Rivarola-Duarte L."/>
            <person name="Spannagl M."/>
            <person name="Mayer K.F.X."/>
            <person name="Lu F.H."/>
            <person name="Bevan M.W."/>
            <person name="Leroy P."/>
            <person name="Li P."/>
            <person name="You F.M."/>
            <person name="Sun Q."/>
            <person name="Liu Z."/>
            <person name="Lyons E."/>
            <person name="Wicker T."/>
            <person name="Salzberg S.L."/>
            <person name="Devos K.M."/>
            <person name="Dvorak J."/>
        </authorList>
    </citation>
    <scope>NUCLEOTIDE SEQUENCE [LARGE SCALE GENOMIC DNA]</scope>
    <source>
        <strain evidence="3">cv. AL8/78</strain>
    </source>
</reference>
<feature type="region of interest" description="Disordered" evidence="2">
    <location>
        <begin position="113"/>
        <end position="180"/>
    </location>
</feature>
<feature type="compositionally biased region" description="Basic residues" evidence="2">
    <location>
        <begin position="156"/>
        <end position="180"/>
    </location>
</feature>
<dbReference type="AlphaFoldDB" id="A0A453P574"/>
<proteinExistence type="inferred from homology"/>
<reference evidence="3" key="4">
    <citation type="submission" date="2019-03" db="UniProtKB">
        <authorList>
            <consortium name="EnsemblPlants"/>
        </authorList>
    </citation>
    <scope>IDENTIFICATION</scope>
</reference>